<feature type="compositionally biased region" description="Polar residues" evidence="2">
    <location>
        <begin position="54"/>
        <end position="71"/>
    </location>
</feature>
<dbReference type="OrthoDB" id="3782133at2759"/>
<accession>A0A9P4LNY8</accession>
<proteinExistence type="predicted"/>
<dbReference type="AlphaFoldDB" id="A0A9P4LNY8"/>
<protein>
    <submittedName>
        <fullName evidence="3">Uncharacterized protein</fullName>
    </submittedName>
</protein>
<feature type="region of interest" description="Disordered" evidence="2">
    <location>
        <begin position="28"/>
        <end position="71"/>
    </location>
</feature>
<evidence type="ECO:0000313" key="4">
    <source>
        <dbReference type="Proteomes" id="UP000799777"/>
    </source>
</evidence>
<organism evidence="3 4">
    <name type="scientific">Setomelanomma holmii</name>
    <dbReference type="NCBI Taxonomy" id="210430"/>
    <lineage>
        <taxon>Eukaryota</taxon>
        <taxon>Fungi</taxon>
        <taxon>Dikarya</taxon>
        <taxon>Ascomycota</taxon>
        <taxon>Pezizomycotina</taxon>
        <taxon>Dothideomycetes</taxon>
        <taxon>Pleosporomycetidae</taxon>
        <taxon>Pleosporales</taxon>
        <taxon>Pleosporineae</taxon>
        <taxon>Phaeosphaeriaceae</taxon>
        <taxon>Setomelanomma</taxon>
    </lineage>
</organism>
<gene>
    <name evidence="3" type="ORF">EK21DRAFT_62579</name>
</gene>
<feature type="coiled-coil region" evidence="1">
    <location>
        <begin position="210"/>
        <end position="244"/>
    </location>
</feature>
<evidence type="ECO:0000256" key="2">
    <source>
        <dbReference type="SAM" id="MobiDB-lite"/>
    </source>
</evidence>
<sequence>MAVVIDTTPPIRVQHPKARLLRGLIRHVSAPARPHQRLQTPSSSESSHRRDIQRSSPSPTHASGGQYLQQPDLTELSLMQAAASRLRLDRNDWRATAQVQKNQLISSERKIESQRHAIAILEDQNTALRAEREDDVSAFEEVLARFQNVVEKHDKLAEQLNDSMRAIARVKKSDRAKGKVWQRNLMLKTTLQRVKSHPDAPHGSHHLNTEAALQEALALAKERIEELESRGEALLDALEKQDDSCDSNGDGSNDEERAAGLLETEVAFRGVLEDEMFREQKEHWDYLLQE</sequence>
<keyword evidence="1" id="KW-0175">Coiled coil</keyword>
<dbReference type="EMBL" id="ML978178">
    <property type="protein sequence ID" value="KAF2031710.1"/>
    <property type="molecule type" value="Genomic_DNA"/>
</dbReference>
<evidence type="ECO:0000256" key="1">
    <source>
        <dbReference type="SAM" id="Coils"/>
    </source>
</evidence>
<comment type="caution">
    <text evidence="3">The sequence shown here is derived from an EMBL/GenBank/DDBJ whole genome shotgun (WGS) entry which is preliminary data.</text>
</comment>
<keyword evidence="4" id="KW-1185">Reference proteome</keyword>
<name>A0A9P4LNY8_9PLEO</name>
<evidence type="ECO:0000313" key="3">
    <source>
        <dbReference type="EMBL" id="KAF2031710.1"/>
    </source>
</evidence>
<reference evidence="3" key="1">
    <citation type="journal article" date="2020" name="Stud. Mycol.">
        <title>101 Dothideomycetes genomes: a test case for predicting lifestyles and emergence of pathogens.</title>
        <authorList>
            <person name="Haridas S."/>
            <person name="Albert R."/>
            <person name="Binder M."/>
            <person name="Bloem J."/>
            <person name="Labutti K."/>
            <person name="Salamov A."/>
            <person name="Andreopoulos B."/>
            <person name="Baker S."/>
            <person name="Barry K."/>
            <person name="Bills G."/>
            <person name="Bluhm B."/>
            <person name="Cannon C."/>
            <person name="Castanera R."/>
            <person name="Culley D."/>
            <person name="Daum C."/>
            <person name="Ezra D."/>
            <person name="Gonzalez J."/>
            <person name="Henrissat B."/>
            <person name="Kuo A."/>
            <person name="Liang C."/>
            <person name="Lipzen A."/>
            <person name="Lutzoni F."/>
            <person name="Magnuson J."/>
            <person name="Mondo S."/>
            <person name="Nolan M."/>
            <person name="Ohm R."/>
            <person name="Pangilinan J."/>
            <person name="Park H.-J."/>
            <person name="Ramirez L."/>
            <person name="Alfaro M."/>
            <person name="Sun H."/>
            <person name="Tritt A."/>
            <person name="Yoshinaga Y."/>
            <person name="Zwiers L.-H."/>
            <person name="Turgeon B."/>
            <person name="Goodwin S."/>
            <person name="Spatafora J."/>
            <person name="Crous P."/>
            <person name="Grigoriev I."/>
        </authorList>
    </citation>
    <scope>NUCLEOTIDE SEQUENCE</scope>
    <source>
        <strain evidence="3">CBS 110217</strain>
    </source>
</reference>
<dbReference type="Proteomes" id="UP000799777">
    <property type="component" value="Unassembled WGS sequence"/>
</dbReference>
<feature type="coiled-coil region" evidence="1">
    <location>
        <begin position="104"/>
        <end position="131"/>
    </location>
</feature>